<sequence length="123" mass="13578">MGDENLHRYTPRVNAKPPGQKPQPLVPDALALGDALKRSTPLAQLRQRLSDSNARFAAIQPALPSTLAAHVKPGPVDEEGWTLLCANAPVAAKLRQLQPRLEELLRQRGWQVSPIRIKVQSRN</sequence>
<protein>
    <submittedName>
        <fullName evidence="2">DUF721 domain-containing protein</fullName>
    </submittedName>
</protein>
<proteinExistence type="predicted"/>
<keyword evidence="3" id="KW-1185">Reference proteome</keyword>
<reference evidence="2 3" key="2">
    <citation type="submission" date="2018-12" db="EMBL/GenBank/DDBJ databases">
        <title>Rhizobacter gummiphilus sp. nov., a rubber-degrading bacterium isolated from the soil of a botanical garden in Japan.</title>
        <authorList>
            <person name="Shunsuke S.S."/>
        </authorList>
    </citation>
    <scope>NUCLEOTIDE SEQUENCE [LARGE SCALE GENOMIC DNA]</scope>
    <source>
        <strain evidence="2 3">S-16</strain>
    </source>
</reference>
<evidence type="ECO:0000313" key="2">
    <source>
        <dbReference type="EMBL" id="RQP23433.1"/>
    </source>
</evidence>
<organism evidence="2 3">
    <name type="scientific">Piscinibacter terrae</name>
    <dbReference type="NCBI Taxonomy" id="2496871"/>
    <lineage>
        <taxon>Bacteria</taxon>
        <taxon>Pseudomonadati</taxon>
        <taxon>Pseudomonadota</taxon>
        <taxon>Betaproteobacteria</taxon>
        <taxon>Burkholderiales</taxon>
        <taxon>Sphaerotilaceae</taxon>
        <taxon>Piscinibacter</taxon>
    </lineage>
</organism>
<dbReference type="RefSeq" id="WP_124542047.1">
    <property type="nucleotide sequence ID" value="NZ_QUSW01000005.1"/>
</dbReference>
<dbReference type="InterPro" id="IPR007922">
    <property type="entry name" value="DciA-like"/>
</dbReference>
<comment type="caution">
    <text evidence="2">The sequence shown here is derived from an EMBL/GenBank/DDBJ whole genome shotgun (WGS) entry which is preliminary data.</text>
</comment>
<dbReference type="AlphaFoldDB" id="A0A3N7HP25"/>
<gene>
    <name evidence="2" type="ORF">DZC73_19535</name>
</gene>
<dbReference type="OrthoDB" id="9155022at2"/>
<reference evidence="2 3" key="1">
    <citation type="submission" date="2018-08" db="EMBL/GenBank/DDBJ databases">
        <authorList>
            <person name="Khan S.A."/>
            <person name="Jeon C.O."/>
            <person name="Chun B.H."/>
            <person name="Jeong S.E."/>
        </authorList>
    </citation>
    <scope>NUCLEOTIDE SEQUENCE [LARGE SCALE GENOMIC DNA]</scope>
    <source>
        <strain evidence="2 3">S-16</strain>
    </source>
</reference>
<dbReference type="Pfam" id="PF05258">
    <property type="entry name" value="DciA"/>
    <property type="match status" value="1"/>
</dbReference>
<name>A0A3N7HP25_9BURK</name>
<dbReference type="Proteomes" id="UP000267464">
    <property type="component" value="Unassembled WGS sequence"/>
</dbReference>
<evidence type="ECO:0000256" key="1">
    <source>
        <dbReference type="SAM" id="MobiDB-lite"/>
    </source>
</evidence>
<accession>A0A3N7HP25</accession>
<dbReference type="EMBL" id="QUSW01000005">
    <property type="protein sequence ID" value="RQP23433.1"/>
    <property type="molecule type" value="Genomic_DNA"/>
</dbReference>
<evidence type="ECO:0000313" key="3">
    <source>
        <dbReference type="Proteomes" id="UP000267464"/>
    </source>
</evidence>
<feature type="region of interest" description="Disordered" evidence="1">
    <location>
        <begin position="1"/>
        <end position="27"/>
    </location>
</feature>